<dbReference type="SUPFAM" id="SSF53474">
    <property type="entry name" value="alpha/beta-Hydrolases"/>
    <property type="match status" value="1"/>
</dbReference>
<name>A0A839QB49_MYCIR</name>
<evidence type="ECO:0000313" key="3">
    <source>
        <dbReference type="Proteomes" id="UP000550501"/>
    </source>
</evidence>
<comment type="caution">
    <text evidence="2">The sequence shown here is derived from an EMBL/GenBank/DDBJ whole genome shotgun (WGS) entry which is preliminary data.</text>
</comment>
<keyword evidence="3" id="KW-1185">Reference proteome</keyword>
<evidence type="ECO:0000313" key="2">
    <source>
        <dbReference type="EMBL" id="MBB2991436.1"/>
    </source>
</evidence>
<dbReference type="GO" id="GO:0003824">
    <property type="term" value="F:catalytic activity"/>
    <property type="evidence" value="ECO:0007669"/>
    <property type="project" value="UniProtKB-ARBA"/>
</dbReference>
<gene>
    <name evidence="2" type="ORF">FHR72_002920</name>
</gene>
<evidence type="ECO:0000259" key="1">
    <source>
        <dbReference type="Pfam" id="PF12697"/>
    </source>
</evidence>
<sequence>MSTAGEDNDIAPEGIAGSRIVPEIGGDVGADSARPPILLLHGVFGTPSLLRPWSERFEAAGYRVRVPALPGRQPSDDVTLRSLGIEDCYEVAAAAYDSLGEPAVVVGHSLGGLLAQRIAASRTPPAVILLAPVPPGPLWTQARSVPHLVPVLPSILRGRPFLPRPKTMREVPLSTLPRDEQDALIPELVRDSGRVFRQMSLGAKPTRVRALDVTCPVLCVSAGQDRNVAPWISRRIATRYGAQHHVHRDLPHWIVAASAVDRVFPPVAQWLDVQTSQTRRNHS</sequence>
<dbReference type="PANTHER" id="PTHR43194">
    <property type="entry name" value="HYDROLASE ALPHA/BETA FOLD FAMILY"/>
    <property type="match status" value="1"/>
</dbReference>
<dbReference type="PANTHER" id="PTHR43194:SF2">
    <property type="entry name" value="PEROXISOMAL MEMBRANE PROTEIN LPX1"/>
    <property type="match status" value="1"/>
</dbReference>
<dbReference type="Proteomes" id="UP000550501">
    <property type="component" value="Unassembled WGS sequence"/>
</dbReference>
<organism evidence="2 3">
    <name type="scientific">Mycolicibacterium iranicum</name>
    <name type="common">Mycobacterium iranicum</name>
    <dbReference type="NCBI Taxonomy" id="912594"/>
    <lineage>
        <taxon>Bacteria</taxon>
        <taxon>Bacillati</taxon>
        <taxon>Actinomycetota</taxon>
        <taxon>Actinomycetes</taxon>
        <taxon>Mycobacteriales</taxon>
        <taxon>Mycobacteriaceae</taxon>
        <taxon>Mycolicibacterium</taxon>
    </lineage>
</organism>
<feature type="domain" description="AB hydrolase-1" evidence="1">
    <location>
        <begin position="37"/>
        <end position="261"/>
    </location>
</feature>
<dbReference type="EMBL" id="JACHVU010000005">
    <property type="protein sequence ID" value="MBB2991436.1"/>
    <property type="molecule type" value="Genomic_DNA"/>
</dbReference>
<proteinExistence type="predicted"/>
<dbReference type="InterPro" id="IPR050228">
    <property type="entry name" value="Carboxylesterase_BioH"/>
</dbReference>
<accession>A0A839QB49</accession>
<protein>
    <submittedName>
        <fullName evidence="2">Pimeloyl-ACP methyl ester carboxylesterase</fullName>
    </submittedName>
</protein>
<dbReference type="Gene3D" id="3.40.50.1820">
    <property type="entry name" value="alpha/beta hydrolase"/>
    <property type="match status" value="1"/>
</dbReference>
<dbReference type="Pfam" id="PF12697">
    <property type="entry name" value="Abhydrolase_6"/>
    <property type="match status" value="1"/>
</dbReference>
<dbReference type="RefSeq" id="WP_183469101.1">
    <property type="nucleotide sequence ID" value="NZ_JACHVU010000005.1"/>
</dbReference>
<reference evidence="2 3" key="1">
    <citation type="submission" date="2020-08" db="EMBL/GenBank/DDBJ databases">
        <title>The Agave Microbiome: Exploring the role of microbial communities in plant adaptations to desert environments.</title>
        <authorList>
            <person name="Partida-Martinez L.P."/>
        </authorList>
    </citation>
    <scope>NUCLEOTIDE SEQUENCE [LARGE SCALE GENOMIC DNA]</scope>
    <source>
        <strain evidence="2 3">AT2.18</strain>
    </source>
</reference>
<dbReference type="InterPro" id="IPR000073">
    <property type="entry name" value="AB_hydrolase_1"/>
</dbReference>
<dbReference type="InterPro" id="IPR029058">
    <property type="entry name" value="AB_hydrolase_fold"/>
</dbReference>
<dbReference type="AlphaFoldDB" id="A0A839QB49"/>